<dbReference type="Proteomes" id="UP000886749">
    <property type="component" value="Unassembled WGS sequence"/>
</dbReference>
<dbReference type="InterPro" id="IPR012796">
    <property type="entry name" value="Lysidine-tRNA-synth_C"/>
</dbReference>
<keyword evidence="6 8" id="KW-0067">ATP-binding</keyword>
<dbReference type="Gene3D" id="1.20.59.20">
    <property type="match status" value="1"/>
</dbReference>
<dbReference type="Pfam" id="PF11734">
    <property type="entry name" value="TilS_C"/>
    <property type="match status" value="1"/>
</dbReference>
<evidence type="ECO:0000256" key="2">
    <source>
        <dbReference type="ARBA" id="ARBA00022490"/>
    </source>
</evidence>
<dbReference type="EC" id="6.3.4.19" evidence="8"/>
<evidence type="ECO:0000256" key="7">
    <source>
        <dbReference type="ARBA" id="ARBA00048539"/>
    </source>
</evidence>
<evidence type="ECO:0000313" key="11">
    <source>
        <dbReference type="Proteomes" id="UP000886749"/>
    </source>
</evidence>
<dbReference type="NCBIfam" id="TIGR02432">
    <property type="entry name" value="lysidine_TilS_N"/>
    <property type="match status" value="1"/>
</dbReference>
<dbReference type="Gene3D" id="3.40.50.620">
    <property type="entry name" value="HUPs"/>
    <property type="match status" value="1"/>
</dbReference>
<dbReference type="InterPro" id="IPR012795">
    <property type="entry name" value="tRNA_Ile_lys_synt_N"/>
</dbReference>
<comment type="domain">
    <text evidence="8">The N-terminal region contains the highly conserved SGGXDS motif, predicted to be a P-loop motif involved in ATP binding.</text>
</comment>
<accession>A0A9D1AIG7</accession>
<evidence type="ECO:0000256" key="1">
    <source>
        <dbReference type="ARBA" id="ARBA00004496"/>
    </source>
</evidence>
<keyword evidence="4 8" id="KW-0819">tRNA processing</keyword>
<evidence type="ECO:0000256" key="4">
    <source>
        <dbReference type="ARBA" id="ARBA00022694"/>
    </source>
</evidence>
<comment type="caution">
    <text evidence="10">The sequence shown here is derived from an EMBL/GenBank/DDBJ whole genome shotgun (WGS) entry which is preliminary data.</text>
</comment>
<dbReference type="SUPFAM" id="SSF52402">
    <property type="entry name" value="Adenine nucleotide alpha hydrolases-like"/>
    <property type="match status" value="1"/>
</dbReference>
<dbReference type="PANTHER" id="PTHR43033">
    <property type="entry name" value="TRNA(ILE)-LYSIDINE SYNTHASE-RELATED"/>
    <property type="match status" value="1"/>
</dbReference>
<dbReference type="SUPFAM" id="SSF56037">
    <property type="entry name" value="PheT/TilS domain"/>
    <property type="match status" value="1"/>
</dbReference>
<dbReference type="InterPro" id="IPR014729">
    <property type="entry name" value="Rossmann-like_a/b/a_fold"/>
</dbReference>
<gene>
    <name evidence="8 10" type="primary">tilS</name>
    <name evidence="10" type="ORF">IAB36_02140</name>
</gene>
<dbReference type="PANTHER" id="PTHR43033:SF1">
    <property type="entry name" value="TRNA(ILE)-LYSIDINE SYNTHASE-RELATED"/>
    <property type="match status" value="1"/>
</dbReference>
<proteinExistence type="inferred from homology"/>
<evidence type="ECO:0000256" key="8">
    <source>
        <dbReference type="HAMAP-Rule" id="MF_01161"/>
    </source>
</evidence>
<comment type="catalytic activity">
    <reaction evidence="7 8">
        <text>cytidine(34) in tRNA(Ile2) + L-lysine + ATP = lysidine(34) in tRNA(Ile2) + AMP + diphosphate + H(+)</text>
        <dbReference type="Rhea" id="RHEA:43744"/>
        <dbReference type="Rhea" id="RHEA-COMP:10625"/>
        <dbReference type="Rhea" id="RHEA-COMP:10670"/>
        <dbReference type="ChEBI" id="CHEBI:15378"/>
        <dbReference type="ChEBI" id="CHEBI:30616"/>
        <dbReference type="ChEBI" id="CHEBI:32551"/>
        <dbReference type="ChEBI" id="CHEBI:33019"/>
        <dbReference type="ChEBI" id="CHEBI:82748"/>
        <dbReference type="ChEBI" id="CHEBI:83665"/>
        <dbReference type="ChEBI" id="CHEBI:456215"/>
        <dbReference type="EC" id="6.3.4.19"/>
    </reaction>
</comment>
<dbReference type="GO" id="GO:0005737">
    <property type="term" value="C:cytoplasm"/>
    <property type="evidence" value="ECO:0007669"/>
    <property type="project" value="UniProtKB-SubCell"/>
</dbReference>
<dbReference type="SMART" id="SM00977">
    <property type="entry name" value="TilS_C"/>
    <property type="match status" value="1"/>
</dbReference>
<dbReference type="EMBL" id="DVGY01000052">
    <property type="protein sequence ID" value="HIR40609.1"/>
    <property type="molecule type" value="Genomic_DNA"/>
</dbReference>
<dbReference type="AlphaFoldDB" id="A0A9D1AIG7"/>
<comment type="function">
    <text evidence="8">Ligates lysine onto the cytidine present at position 34 of the AUA codon-specific tRNA(Ile) that contains the anticodon CAU, in an ATP-dependent manner. Cytidine is converted to lysidine, thus changing the amino acid specificity of the tRNA from methionine to isoleucine.</text>
</comment>
<dbReference type="SUPFAM" id="SSF82829">
    <property type="entry name" value="MesJ substrate recognition domain-like"/>
    <property type="match status" value="1"/>
</dbReference>
<dbReference type="InterPro" id="IPR012094">
    <property type="entry name" value="tRNA_Ile_lys_synt"/>
</dbReference>
<feature type="binding site" evidence="8">
    <location>
        <begin position="22"/>
        <end position="27"/>
    </location>
    <ligand>
        <name>ATP</name>
        <dbReference type="ChEBI" id="CHEBI:30616"/>
    </ligand>
</feature>
<feature type="domain" description="Lysidine-tRNA(Ile) synthetase C-terminal" evidence="9">
    <location>
        <begin position="365"/>
        <end position="437"/>
    </location>
</feature>
<keyword evidence="2 8" id="KW-0963">Cytoplasm</keyword>
<dbReference type="HAMAP" id="MF_01161">
    <property type="entry name" value="tRNA_Ile_lys_synt"/>
    <property type="match status" value="1"/>
</dbReference>
<keyword evidence="5 8" id="KW-0547">Nucleotide-binding</keyword>
<evidence type="ECO:0000259" key="9">
    <source>
        <dbReference type="SMART" id="SM00977"/>
    </source>
</evidence>
<organism evidence="10 11">
    <name type="scientific">Candidatus Egerieicola pullicola</name>
    <dbReference type="NCBI Taxonomy" id="2840775"/>
    <lineage>
        <taxon>Bacteria</taxon>
        <taxon>Bacillati</taxon>
        <taxon>Bacillota</taxon>
        <taxon>Clostridia</taxon>
        <taxon>Eubacteriales</taxon>
        <taxon>Oscillospiraceae</taxon>
        <taxon>Oscillospiraceae incertae sedis</taxon>
        <taxon>Candidatus Egerieicola</taxon>
    </lineage>
</organism>
<name>A0A9D1AIG7_9FIRM</name>
<protein>
    <recommendedName>
        <fullName evidence="8">tRNA(Ile)-lysidine synthase</fullName>
        <ecNumber evidence="8">6.3.4.19</ecNumber>
    </recommendedName>
    <alternativeName>
        <fullName evidence="8">tRNA(Ile)-2-lysyl-cytidine synthase</fullName>
    </alternativeName>
    <alternativeName>
        <fullName evidence="8">tRNA(Ile)-lysidine synthetase</fullName>
    </alternativeName>
</protein>
<evidence type="ECO:0000256" key="6">
    <source>
        <dbReference type="ARBA" id="ARBA00022840"/>
    </source>
</evidence>
<evidence type="ECO:0000313" key="10">
    <source>
        <dbReference type="EMBL" id="HIR40609.1"/>
    </source>
</evidence>
<evidence type="ECO:0000256" key="3">
    <source>
        <dbReference type="ARBA" id="ARBA00022598"/>
    </source>
</evidence>
<dbReference type="CDD" id="cd01992">
    <property type="entry name" value="TilS_N"/>
    <property type="match status" value="1"/>
</dbReference>
<evidence type="ECO:0000256" key="5">
    <source>
        <dbReference type="ARBA" id="ARBA00022741"/>
    </source>
</evidence>
<dbReference type="GO" id="GO:0006400">
    <property type="term" value="P:tRNA modification"/>
    <property type="evidence" value="ECO:0007669"/>
    <property type="project" value="UniProtKB-UniRule"/>
</dbReference>
<reference evidence="10" key="1">
    <citation type="submission" date="2020-10" db="EMBL/GenBank/DDBJ databases">
        <authorList>
            <person name="Gilroy R."/>
        </authorList>
    </citation>
    <scope>NUCLEOTIDE SEQUENCE</scope>
    <source>
        <strain evidence="10">CHK184-25365</strain>
    </source>
</reference>
<dbReference type="Pfam" id="PF01171">
    <property type="entry name" value="ATP_bind_3"/>
    <property type="match status" value="1"/>
</dbReference>
<dbReference type="GO" id="GO:0005524">
    <property type="term" value="F:ATP binding"/>
    <property type="evidence" value="ECO:0007669"/>
    <property type="project" value="UniProtKB-UniRule"/>
</dbReference>
<keyword evidence="3 8" id="KW-0436">Ligase</keyword>
<reference evidence="10" key="2">
    <citation type="journal article" date="2021" name="PeerJ">
        <title>Extensive microbial diversity within the chicken gut microbiome revealed by metagenomics and culture.</title>
        <authorList>
            <person name="Gilroy R."/>
            <person name="Ravi A."/>
            <person name="Getino M."/>
            <person name="Pursley I."/>
            <person name="Horton D.L."/>
            <person name="Alikhan N.F."/>
            <person name="Baker D."/>
            <person name="Gharbi K."/>
            <person name="Hall N."/>
            <person name="Watson M."/>
            <person name="Adriaenssens E.M."/>
            <person name="Foster-Nyarko E."/>
            <person name="Jarju S."/>
            <person name="Secka A."/>
            <person name="Antonio M."/>
            <person name="Oren A."/>
            <person name="Chaudhuri R.R."/>
            <person name="La Ragione R."/>
            <person name="Hildebrand F."/>
            <person name="Pallen M.J."/>
        </authorList>
    </citation>
    <scope>NUCLEOTIDE SEQUENCE</scope>
    <source>
        <strain evidence="10">CHK184-25365</strain>
    </source>
</reference>
<dbReference type="GO" id="GO:0032267">
    <property type="term" value="F:tRNA(Ile)-lysidine synthase activity"/>
    <property type="evidence" value="ECO:0007669"/>
    <property type="project" value="UniProtKB-EC"/>
</dbReference>
<comment type="subcellular location">
    <subcellularLocation>
        <location evidence="1 8">Cytoplasm</location>
    </subcellularLocation>
</comment>
<sequence length="446" mass="49914">MDCFARFLSLLHPGDTVVVALSGGADSVCLLHRLWSVPERSFSLLAAHLNHGLRGEESDGDQEFVRRLCETWGIPLVVKELAPGQLAAQKGLSLEEAGRQARYCWFEQLLEEDPKRVLVTAHTASDQAETLLFFMSRGSSLKGLGGIPFRRGRIYRPLLDMTGTEVRQYCARQSLTYREDSSNRSLEYTRNQLRHQVMPVLRNINPQADLALARLAQDCREDQDCLTGLARQALDAAWQGEGYATSRLAALHPALQRRAAVLLLEEQQLTVSHREVEHLVKLFSQAGSFARGGKGYCSSQGALAALPSKAGEWPGFPLQPGQFQGPGGNWFEIQKIDIDSPQKLYTFSWFRLALFLDCGKISKDAIFRTRRPGDVLSLPRRNGTKTLKKWFEQKKVPAWQRQYRWVLADGLGVAAVEGIGVDRRAVPDAATRQVWAIRPWHPGEGE</sequence>
<comment type="similarity">
    <text evidence="8">Belongs to the tRNA(Ile)-lysidine synthase family.</text>
</comment>
<dbReference type="NCBIfam" id="TIGR02433">
    <property type="entry name" value="lysidine_TilS_C"/>
    <property type="match status" value="1"/>
</dbReference>
<dbReference type="InterPro" id="IPR011063">
    <property type="entry name" value="TilS/TtcA_N"/>
</dbReference>